<organism evidence="3 4">
    <name type="scientific">Paracoccus cavernae</name>
    <dbReference type="NCBI Taxonomy" id="1571207"/>
    <lineage>
        <taxon>Bacteria</taxon>
        <taxon>Pseudomonadati</taxon>
        <taxon>Pseudomonadota</taxon>
        <taxon>Alphaproteobacteria</taxon>
        <taxon>Rhodobacterales</taxon>
        <taxon>Paracoccaceae</taxon>
        <taxon>Paracoccus</taxon>
    </lineage>
</organism>
<evidence type="ECO:0000256" key="2">
    <source>
        <dbReference type="SAM" id="Phobius"/>
    </source>
</evidence>
<feature type="transmembrane region" description="Helical" evidence="2">
    <location>
        <begin position="50"/>
        <end position="72"/>
    </location>
</feature>
<dbReference type="Proteomes" id="UP001243846">
    <property type="component" value="Unassembled WGS sequence"/>
</dbReference>
<feature type="region of interest" description="Disordered" evidence="1">
    <location>
        <begin position="227"/>
        <end position="259"/>
    </location>
</feature>
<dbReference type="SUPFAM" id="SSF103473">
    <property type="entry name" value="MFS general substrate transporter"/>
    <property type="match status" value="1"/>
</dbReference>
<proteinExistence type="predicted"/>
<comment type="caution">
    <text evidence="3">The sequence shown here is derived from an EMBL/GenBank/DDBJ whole genome shotgun (WGS) entry which is preliminary data.</text>
</comment>
<keyword evidence="2" id="KW-0472">Membrane</keyword>
<feature type="transmembrane region" description="Helical" evidence="2">
    <location>
        <begin position="21"/>
        <end position="44"/>
    </location>
</feature>
<gene>
    <name evidence="3" type="ORF">QWZ10_04880</name>
</gene>
<dbReference type="RefSeq" id="WP_377684483.1">
    <property type="nucleotide sequence ID" value="NZ_JBHMDZ010000005.1"/>
</dbReference>
<dbReference type="InterPro" id="IPR009937">
    <property type="entry name" value="Phage_holin_3_6"/>
</dbReference>
<evidence type="ECO:0000313" key="3">
    <source>
        <dbReference type="EMBL" id="MDN3711332.1"/>
    </source>
</evidence>
<sequence>MFDYARKMKLAASDTARRIAVKVVAGMIVLIGAGFLLAALWVWLADHLGWGSLVASLVIGAVFMIIGLLMLVGTGRARHRPPTTDELREEISERLSIATDVVLDRVSGRAERAIDKVKETATGAFDQAQSRASQFADAAGNRVQSFVDTVTFKADRAAESAESKVHGLAQSAEALAEKAGLTAERRENLSESIATGAAKVKSSNLATLVPLIGAVALGITAASRFQSWRHGDGEADEDWDDADWDDDYPPEDELEDELA</sequence>
<accession>A0ABT8D3U7</accession>
<reference evidence="4" key="1">
    <citation type="journal article" date="2019" name="Int. J. Syst. Evol. Microbiol.">
        <title>The Global Catalogue of Microorganisms (GCM) 10K type strain sequencing project: providing services to taxonomists for standard genome sequencing and annotation.</title>
        <authorList>
            <consortium name="The Broad Institute Genomics Platform"/>
            <consortium name="The Broad Institute Genome Sequencing Center for Infectious Disease"/>
            <person name="Wu L."/>
            <person name="Ma J."/>
        </authorList>
    </citation>
    <scope>NUCLEOTIDE SEQUENCE [LARGE SCALE GENOMIC DNA]</scope>
    <source>
        <strain evidence="4">CECT 8482</strain>
    </source>
</reference>
<dbReference type="EMBL" id="JAUFRC010000001">
    <property type="protein sequence ID" value="MDN3711332.1"/>
    <property type="molecule type" value="Genomic_DNA"/>
</dbReference>
<name>A0ABT8D3U7_9RHOB</name>
<keyword evidence="4" id="KW-1185">Reference proteome</keyword>
<keyword evidence="2" id="KW-0812">Transmembrane</keyword>
<dbReference type="InterPro" id="IPR036259">
    <property type="entry name" value="MFS_trans_sf"/>
</dbReference>
<keyword evidence="2" id="KW-1133">Transmembrane helix</keyword>
<dbReference type="Pfam" id="PF07332">
    <property type="entry name" value="Phage_holin_3_6"/>
    <property type="match status" value="1"/>
</dbReference>
<evidence type="ECO:0000313" key="4">
    <source>
        <dbReference type="Proteomes" id="UP001243846"/>
    </source>
</evidence>
<evidence type="ECO:0000256" key="1">
    <source>
        <dbReference type="SAM" id="MobiDB-lite"/>
    </source>
</evidence>
<protein>
    <submittedName>
        <fullName evidence="3">Phage holin family protein</fullName>
    </submittedName>
</protein>
<feature type="compositionally biased region" description="Acidic residues" evidence="1">
    <location>
        <begin position="234"/>
        <end position="259"/>
    </location>
</feature>